<dbReference type="EMBL" id="MT141690">
    <property type="protein sequence ID" value="QJA69258.1"/>
    <property type="molecule type" value="Genomic_DNA"/>
</dbReference>
<name>A0A6M3JIX7_9ZZZZ</name>
<sequence length="71" mass="8459">MEIIELDTMEKTKKHGNLYHTARVFLQRQFGNHYTTIFAGPDCGTIRDHEGRSWDYWYNAVAKKWIIQQAK</sequence>
<gene>
    <name evidence="1" type="ORF">MM415A04849_0008</name>
    <name evidence="2" type="ORF">MM415B05919_0005</name>
</gene>
<protein>
    <submittedName>
        <fullName evidence="1">Uncharacterized protein</fullName>
    </submittedName>
</protein>
<evidence type="ECO:0000313" key="2">
    <source>
        <dbReference type="EMBL" id="QJA97823.1"/>
    </source>
</evidence>
<accession>A0A6M3JIX7</accession>
<dbReference type="AlphaFoldDB" id="A0A6M3JIX7"/>
<dbReference type="EMBL" id="MT143528">
    <property type="protein sequence ID" value="QJA97823.1"/>
    <property type="molecule type" value="Genomic_DNA"/>
</dbReference>
<evidence type="ECO:0000313" key="1">
    <source>
        <dbReference type="EMBL" id="QJA69258.1"/>
    </source>
</evidence>
<organism evidence="1">
    <name type="scientific">viral metagenome</name>
    <dbReference type="NCBI Taxonomy" id="1070528"/>
    <lineage>
        <taxon>unclassified sequences</taxon>
        <taxon>metagenomes</taxon>
        <taxon>organismal metagenomes</taxon>
    </lineage>
</organism>
<proteinExistence type="predicted"/>
<reference evidence="1" key="1">
    <citation type="submission" date="2020-03" db="EMBL/GenBank/DDBJ databases">
        <title>The deep terrestrial virosphere.</title>
        <authorList>
            <person name="Holmfeldt K."/>
            <person name="Nilsson E."/>
            <person name="Simone D."/>
            <person name="Lopez-Fernandez M."/>
            <person name="Wu X."/>
            <person name="de Brujin I."/>
            <person name="Lundin D."/>
            <person name="Andersson A."/>
            <person name="Bertilsson S."/>
            <person name="Dopson M."/>
        </authorList>
    </citation>
    <scope>NUCLEOTIDE SEQUENCE</scope>
    <source>
        <strain evidence="1">MM415A04849</strain>
        <strain evidence="2">MM415B05919</strain>
    </source>
</reference>